<evidence type="ECO:0000313" key="1">
    <source>
        <dbReference type="EMBL" id="KAJ8665554.1"/>
    </source>
</evidence>
<name>A0ACC2N5E0_9HYME</name>
<dbReference type="Proteomes" id="UP001239111">
    <property type="component" value="Chromosome 4"/>
</dbReference>
<dbReference type="EMBL" id="CM056744">
    <property type="protein sequence ID" value="KAJ8665554.1"/>
    <property type="molecule type" value="Genomic_DNA"/>
</dbReference>
<evidence type="ECO:0000313" key="2">
    <source>
        <dbReference type="Proteomes" id="UP001239111"/>
    </source>
</evidence>
<keyword evidence="2" id="KW-1185">Reference proteome</keyword>
<gene>
    <name evidence="1" type="ORF">QAD02_007216</name>
</gene>
<accession>A0ACC2N5E0</accession>
<organism evidence="1 2">
    <name type="scientific">Eretmocerus hayati</name>
    <dbReference type="NCBI Taxonomy" id="131215"/>
    <lineage>
        <taxon>Eukaryota</taxon>
        <taxon>Metazoa</taxon>
        <taxon>Ecdysozoa</taxon>
        <taxon>Arthropoda</taxon>
        <taxon>Hexapoda</taxon>
        <taxon>Insecta</taxon>
        <taxon>Pterygota</taxon>
        <taxon>Neoptera</taxon>
        <taxon>Endopterygota</taxon>
        <taxon>Hymenoptera</taxon>
        <taxon>Apocrita</taxon>
        <taxon>Proctotrupomorpha</taxon>
        <taxon>Chalcidoidea</taxon>
        <taxon>Aphelinidae</taxon>
        <taxon>Aphelininae</taxon>
        <taxon>Eretmocerus</taxon>
    </lineage>
</organism>
<protein>
    <submittedName>
        <fullName evidence="1">Uncharacterized protein</fullName>
    </submittedName>
</protein>
<proteinExistence type="predicted"/>
<sequence>MMSRAGASVNCAVQKFDKESCVYCRKSERLVIAAFRDGRETIRLAARQIEDNFMLERQSQFGEDECGKYNPRWACHGNYVDRDETAKTKNSPRVLCSQEKNLVTSTDDDTEKINRSDSD</sequence>
<comment type="caution">
    <text evidence="1">The sequence shown here is derived from an EMBL/GenBank/DDBJ whole genome shotgun (WGS) entry which is preliminary data.</text>
</comment>
<reference evidence="1" key="1">
    <citation type="submission" date="2023-04" db="EMBL/GenBank/DDBJ databases">
        <title>A chromosome-level genome assembly of the parasitoid wasp Eretmocerus hayati.</title>
        <authorList>
            <person name="Zhong Y."/>
            <person name="Liu S."/>
            <person name="Liu Y."/>
        </authorList>
    </citation>
    <scope>NUCLEOTIDE SEQUENCE</scope>
    <source>
        <strain evidence="1">ZJU_SS_LIU_2023</strain>
    </source>
</reference>